<dbReference type="OrthoDB" id="4571212at2"/>
<reference evidence="1 2" key="1">
    <citation type="submission" date="2018-09" db="EMBL/GenBank/DDBJ databases">
        <title>Nocardia yunnanensis sp. nov., an actinomycete isolated from a soil sample.</title>
        <authorList>
            <person name="Zhang J."/>
        </authorList>
    </citation>
    <scope>NUCLEOTIDE SEQUENCE [LARGE SCALE GENOMIC DNA]</scope>
    <source>
        <strain evidence="1 2">CFHS0054</strain>
    </source>
</reference>
<evidence type="ECO:0000313" key="1">
    <source>
        <dbReference type="EMBL" id="AYF73816.1"/>
    </source>
</evidence>
<protein>
    <submittedName>
        <fullName evidence="1">Uncharacterized protein</fullName>
    </submittedName>
</protein>
<accession>A0A386Z885</accession>
<sequence>MDRIDSGDATTRLLLNHILARWSTVEDFITYMRGLLDDPTLELPAVVPLPPRGRHHRETAS</sequence>
<dbReference type="RefSeq" id="WP_120735742.1">
    <property type="nucleotide sequence ID" value="NZ_CP032568.1"/>
</dbReference>
<name>A0A386Z885_9NOCA</name>
<gene>
    <name evidence="1" type="ORF">D7D52_08005</name>
</gene>
<dbReference type="EMBL" id="CP032568">
    <property type="protein sequence ID" value="AYF73816.1"/>
    <property type="molecule type" value="Genomic_DNA"/>
</dbReference>
<dbReference type="Proteomes" id="UP000267164">
    <property type="component" value="Chromosome"/>
</dbReference>
<organism evidence="1 2">
    <name type="scientific">Nocardia yunnanensis</name>
    <dbReference type="NCBI Taxonomy" id="2382165"/>
    <lineage>
        <taxon>Bacteria</taxon>
        <taxon>Bacillati</taxon>
        <taxon>Actinomycetota</taxon>
        <taxon>Actinomycetes</taxon>
        <taxon>Mycobacteriales</taxon>
        <taxon>Nocardiaceae</taxon>
        <taxon>Nocardia</taxon>
    </lineage>
</organism>
<proteinExistence type="predicted"/>
<dbReference type="AlphaFoldDB" id="A0A386Z885"/>
<dbReference type="KEGG" id="nyu:D7D52_08005"/>
<keyword evidence="2" id="KW-1185">Reference proteome</keyword>
<evidence type="ECO:0000313" key="2">
    <source>
        <dbReference type="Proteomes" id="UP000267164"/>
    </source>
</evidence>